<keyword evidence="4" id="KW-0732">Signal</keyword>
<dbReference type="Pfam" id="PF00047">
    <property type="entry name" value="ig"/>
    <property type="match status" value="1"/>
</dbReference>
<evidence type="ECO:0000256" key="1">
    <source>
        <dbReference type="ARBA" id="ARBA00004162"/>
    </source>
</evidence>
<dbReference type="InterPro" id="IPR013151">
    <property type="entry name" value="Immunoglobulin_dom"/>
</dbReference>
<keyword evidence="2" id="KW-1003">Cell membrane</keyword>
<evidence type="ECO:0000256" key="5">
    <source>
        <dbReference type="ARBA" id="ARBA00022737"/>
    </source>
</evidence>
<evidence type="ECO:0000259" key="13">
    <source>
        <dbReference type="PROSITE" id="PS50835"/>
    </source>
</evidence>
<keyword evidence="10" id="KW-0393">Immunoglobulin domain</keyword>
<dbReference type="InterPro" id="IPR050412">
    <property type="entry name" value="Ig-like_Receptors_ImmuneReg"/>
</dbReference>
<evidence type="ECO:0000256" key="11">
    <source>
        <dbReference type="SAM" id="MobiDB-lite"/>
    </source>
</evidence>
<accession>A0ABM1TX04</accession>
<protein>
    <submittedName>
        <fullName evidence="15">Leukocyte immunoglobulin-like receptor subfamily B member 3</fullName>
    </submittedName>
</protein>
<dbReference type="InterPro" id="IPR007110">
    <property type="entry name" value="Ig-like_dom"/>
</dbReference>
<dbReference type="Gene3D" id="2.60.40.10">
    <property type="entry name" value="Immunoglobulins"/>
    <property type="match status" value="4"/>
</dbReference>
<evidence type="ECO:0000313" key="15">
    <source>
        <dbReference type="RefSeq" id="XP_026634266.1"/>
    </source>
</evidence>
<reference evidence="15" key="1">
    <citation type="submission" date="2025-08" db="UniProtKB">
        <authorList>
            <consortium name="RefSeq"/>
        </authorList>
    </citation>
    <scope>IDENTIFICATION</scope>
</reference>
<keyword evidence="14" id="KW-1185">Reference proteome</keyword>
<evidence type="ECO:0000256" key="8">
    <source>
        <dbReference type="ARBA" id="ARBA00023157"/>
    </source>
</evidence>
<keyword evidence="9" id="KW-0325">Glycoprotein</keyword>
<feature type="compositionally biased region" description="Basic and acidic residues" evidence="11">
    <location>
        <begin position="519"/>
        <end position="528"/>
    </location>
</feature>
<dbReference type="PANTHER" id="PTHR11738:SF179">
    <property type="entry name" value="LEUKOCYTE IMMUNOGLOBULIN-LIKE RECEPTOR SUBFAMILY A MEMBER 5"/>
    <property type="match status" value="1"/>
</dbReference>
<evidence type="ECO:0000256" key="4">
    <source>
        <dbReference type="ARBA" id="ARBA00022729"/>
    </source>
</evidence>
<dbReference type="SUPFAM" id="SSF48726">
    <property type="entry name" value="Immunoglobulin"/>
    <property type="match status" value="4"/>
</dbReference>
<evidence type="ECO:0000313" key="14">
    <source>
        <dbReference type="Proteomes" id="UP000694915"/>
    </source>
</evidence>
<evidence type="ECO:0000256" key="10">
    <source>
        <dbReference type="ARBA" id="ARBA00023319"/>
    </source>
</evidence>
<dbReference type="SMART" id="SM00409">
    <property type="entry name" value="IG"/>
    <property type="match status" value="2"/>
</dbReference>
<keyword evidence="6 12" id="KW-1133">Transmembrane helix</keyword>
<keyword evidence="5" id="KW-0677">Repeat</keyword>
<feature type="domain" description="Ig-like" evidence="13">
    <location>
        <begin position="293"/>
        <end position="381"/>
    </location>
</feature>
<evidence type="ECO:0000256" key="7">
    <source>
        <dbReference type="ARBA" id="ARBA00023136"/>
    </source>
</evidence>
<feature type="transmembrane region" description="Helical" evidence="12">
    <location>
        <begin position="395"/>
        <end position="416"/>
    </location>
</feature>
<feature type="region of interest" description="Disordered" evidence="11">
    <location>
        <begin position="507"/>
        <end position="528"/>
    </location>
</feature>
<evidence type="ECO:0000256" key="3">
    <source>
        <dbReference type="ARBA" id="ARBA00022692"/>
    </source>
</evidence>
<dbReference type="InterPro" id="IPR013783">
    <property type="entry name" value="Ig-like_fold"/>
</dbReference>
<evidence type="ECO:0000256" key="6">
    <source>
        <dbReference type="ARBA" id="ARBA00022989"/>
    </source>
</evidence>
<dbReference type="GeneID" id="101985878"/>
<organism evidence="14 15">
    <name type="scientific">Microtus ochrogaster</name>
    <name type="common">Prairie vole</name>
    <dbReference type="NCBI Taxonomy" id="79684"/>
    <lineage>
        <taxon>Eukaryota</taxon>
        <taxon>Metazoa</taxon>
        <taxon>Chordata</taxon>
        <taxon>Craniata</taxon>
        <taxon>Vertebrata</taxon>
        <taxon>Euteleostomi</taxon>
        <taxon>Mammalia</taxon>
        <taxon>Eutheria</taxon>
        <taxon>Euarchontoglires</taxon>
        <taxon>Glires</taxon>
        <taxon>Rodentia</taxon>
        <taxon>Myomorpha</taxon>
        <taxon>Muroidea</taxon>
        <taxon>Cricetidae</taxon>
        <taxon>Arvicolinae</taxon>
        <taxon>Microtus</taxon>
    </lineage>
</organism>
<dbReference type="Proteomes" id="UP000694915">
    <property type="component" value="Unplaced"/>
</dbReference>
<dbReference type="PROSITE" id="PS50835">
    <property type="entry name" value="IG_LIKE"/>
    <property type="match status" value="1"/>
</dbReference>
<dbReference type="RefSeq" id="XP_026634266.1">
    <property type="nucleotide sequence ID" value="XM_026778465.1"/>
</dbReference>
<evidence type="ECO:0000256" key="2">
    <source>
        <dbReference type="ARBA" id="ARBA00022475"/>
    </source>
</evidence>
<keyword evidence="3 12" id="KW-0812">Transmembrane</keyword>
<keyword evidence="8" id="KW-1015">Disulfide bond</keyword>
<evidence type="ECO:0000256" key="12">
    <source>
        <dbReference type="SAM" id="Phobius"/>
    </source>
</evidence>
<dbReference type="InterPro" id="IPR036179">
    <property type="entry name" value="Ig-like_dom_sf"/>
</dbReference>
<name>A0ABM1TX04_MICOH</name>
<keyword evidence="7 12" id="KW-0472">Membrane</keyword>
<dbReference type="PANTHER" id="PTHR11738">
    <property type="entry name" value="MHC CLASS I NK CELL RECEPTOR"/>
    <property type="match status" value="1"/>
</dbReference>
<gene>
    <name evidence="15" type="primary">LOC101985878</name>
</gene>
<dbReference type="InterPro" id="IPR003599">
    <property type="entry name" value="Ig_sub"/>
</dbReference>
<evidence type="ECO:0000256" key="9">
    <source>
        <dbReference type="ARBA" id="ARBA00023180"/>
    </source>
</evidence>
<comment type="subcellular location">
    <subcellularLocation>
        <location evidence="1">Cell membrane</location>
        <topology evidence="1">Single-pass membrane protein</topology>
    </subcellularLocation>
</comment>
<proteinExistence type="predicted"/>
<sequence>METQICFLHKEGRPAPQGRLTAPVTDRKANFFISSMTEYDAGRYRCYCYNSAGWTQPSDTLELVVTGVHPVKPTLSVFPSPVVTSGVNTTLQCVSSKGYDYFIVTGEDQNFSRSLKAQYRHTGQSTALFPEIPVASSKSLSFRCYGYYTNAPQVWSEASDHLEIHVSASTGMFSKSQMDDVLHILLAGLSKKPSLLTQQGPVLAPGEDLTLHCCSDMSYDRFALSKEGRSDLLQMSAHFTQVEESHANFTLGSVKFSTGGRYRCHGSYISSSKWSAPSDPLDILITGQFLVTPNLSVHPGTTVSSGENVTLLCQSSIPMDSFFLFKKGASHFYMHQLSKYQDSQYEAEFPMSAEISALGGIYTCFGSNNSSPYLLSHSSVPVEIIVSGLARYSKILIGVSMGFLLLLFLLALFLLLRLRHQNKCRKGVQTETNLQHPAEAPEPVIRDKSIQMSSRPTAGIQEEILYAAVKGTEITEDVKLAIVSQHKEDHPKDLYAQVKPSRFRRAEPFSPSLMPKGLLESKDRNAKEDQIAAVKEPDEVTYAQLHIMTPRQRQQNVASLRQKSST</sequence>